<accession>A3MT11</accession>
<evidence type="ECO:0000313" key="1">
    <source>
        <dbReference type="EMBL" id="ABO07778.1"/>
    </source>
</evidence>
<dbReference type="GeneID" id="4908899"/>
<gene>
    <name evidence="1" type="ordered locus">Pcal_0343</name>
</gene>
<name>A3MT11_PYRCJ</name>
<dbReference type="KEGG" id="pcl:Pcal_0343"/>
<dbReference type="Proteomes" id="UP000001431">
    <property type="component" value="Chromosome"/>
</dbReference>
<dbReference type="RefSeq" id="WP_011849035.1">
    <property type="nucleotide sequence ID" value="NC_009073.1"/>
</dbReference>
<dbReference type="HOGENOM" id="CLU_445944_0_0_2"/>
<keyword evidence="2" id="KW-1185">Reference proteome</keyword>
<proteinExistence type="predicted"/>
<sequence length="593" mass="66971">MECQRQLEGYRRYVELARFRSGKCRLPGRACGYAEADIRLMWQYIEDTAPLCGKLIRTLAVVEEKFRGLGLAGLRGSYRVGVSRPDKLNPNRKIVTLYLERPVYATIALWEKRLYVYYDNVPIGDELRGHKLKEVAWEAKQAGIPVEAYDVDEEYKRLWLEVPLPKLVSRLLGGRDKGPVVLFRNLGWLLSDDWRREIRHAAGNFGQVAVRLFDWIALAEYAVVRGIAPKAPLAFKLAIRKVTKSGGCENPTVDARPIDTTAEAIQAAYEWFGIKLGKTEEVLVRGYAALKALREETFKRYGKMYVVNDVGAWIAFSNVVDMLVIGDGYITPVELRVVAKSVLRATLEGETTLVKDLANAIGGTAVGKEVKFQSWHMRLLLPTPPTPAFEKTVRLFETLANYPAAAVVELNDTTYMLTHNGGGEFAIGKGKGVKLYDAVNRLGLKARFKRNLLLLSYTQLEELARLGFVVRLLNDAEKDAIKEVKPVMSTADVETIKRVLEEMAKMARIVMAKDRGRVYIRVIPYDKSKVEEIVAKLRAVGIRVTVLHKKREVRIHERRSVETIREIAPALFALLHRSLHFAVAPQECCSTRM</sequence>
<dbReference type="EMBL" id="CP000561">
    <property type="protein sequence ID" value="ABO07778.1"/>
    <property type="molecule type" value="Genomic_DNA"/>
</dbReference>
<protein>
    <submittedName>
        <fullName evidence="1">Uncharacterized protein</fullName>
    </submittedName>
</protein>
<organism evidence="1 2">
    <name type="scientific">Pyrobaculum calidifontis (strain DSM 21063 / JCM 11548 / VA1)</name>
    <dbReference type="NCBI Taxonomy" id="410359"/>
    <lineage>
        <taxon>Archaea</taxon>
        <taxon>Thermoproteota</taxon>
        <taxon>Thermoprotei</taxon>
        <taxon>Thermoproteales</taxon>
        <taxon>Thermoproteaceae</taxon>
        <taxon>Pyrobaculum</taxon>
    </lineage>
</organism>
<reference evidence="1" key="1">
    <citation type="submission" date="2007-02" db="EMBL/GenBank/DDBJ databases">
        <title>Complete sequence of Pyrobaculum calidifontis JCM 11548.</title>
        <authorList>
            <consortium name="US DOE Joint Genome Institute"/>
            <person name="Copeland A."/>
            <person name="Lucas S."/>
            <person name="Lapidus A."/>
            <person name="Barry K."/>
            <person name="Glavina del Rio T."/>
            <person name="Dalin E."/>
            <person name="Tice H."/>
            <person name="Pitluck S."/>
            <person name="Chain P."/>
            <person name="Malfatti S."/>
            <person name="Shin M."/>
            <person name="Vergez L."/>
            <person name="Schmutz J."/>
            <person name="Larimer F."/>
            <person name="Land M."/>
            <person name="Hauser L."/>
            <person name="Kyrpides N."/>
            <person name="Mikhailova N."/>
            <person name="Cozen A.E."/>
            <person name="Fitz-Gibbon S.T."/>
            <person name="House C.H."/>
            <person name="Saltikov C."/>
            <person name="Lowe T.M."/>
            <person name="Richardson P."/>
        </authorList>
    </citation>
    <scope>NUCLEOTIDE SEQUENCE [LARGE SCALE GENOMIC DNA]</scope>
    <source>
        <strain evidence="1">JCM 11548</strain>
    </source>
</reference>
<dbReference type="AlphaFoldDB" id="A3MT11"/>
<evidence type="ECO:0000313" key="2">
    <source>
        <dbReference type="Proteomes" id="UP000001431"/>
    </source>
</evidence>